<dbReference type="PROSITE" id="PS50181">
    <property type="entry name" value="FBOX"/>
    <property type="match status" value="1"/>
</dbReference>
<dbReference type="InterPro" id="IPR001810">
    <property type="entry name" value="F-box_dom"/>
</dbReference>
<dbReference type="EMBL" id="PZQS01000002">
    <property type="protein sequence ID" value="PVD36954.1"/>
    <property type="molecule type" value="Genomic_DNA"/>
</dbReference>
<dbReference type="AlphaFoldDB" id="A0A2T7PU50"/>
<dbReference type="Pfam" id="PF13415">
    <property type="entry name" value="Beta-prop_FBX42"/>
    <property type="match status" value="1"/>
</dbReference>
<dbReference type="SUPFAM" id="SSF81383">
    <property type="entry name" value="F-box domain"/>
    <property type="match status" value="1"/>
</dbReference>
<dbReference type="GO" id="GO:1990756">
    <property type="term" value="F:ubiquitin-like ligase-substrate adaptor activity"/>
    <property type="evidence" value="ECO:0007669"/>
    <property type="project" value="TreeGrafter"/>
</dbReference>
<dbReference type="PANTHER" id="PTHR46432:SF1">
    <property type="entry name" value="F-BOX ONLY PROTEIN 42"/>
    <property type="match status" value="1"/>
</dbReference>
<feature type="domain" description="F-box" evidence="2">
    <location>
        <begin position="9"/>
        <end position="58"/>
    </location>
</feature>
<feature type="region of interest" description="Disordered" evidence="1">
    <location>
        <begin position="498"/>
        <end position="522"/>
    </location>
</feature>
<protein>
    <recommendedName>
        <fullName evidence="2">F-box domain-containing protein</fullName>
    </recommendedName>
</protein>
<dbReference type="Proteomes" id="UP000245119">
    <property type="component" value="Linkage Group LG2"/>
</dbReference>
<dbReference type="Pfam" id="PF12937">
    <property type="entry name" value="F-box-like"/>
    <property type="match status" value="1"/>
</dbReference>
<organism evidence="3 4">
    <name type="scientific">Pomacea canaliculata</name>
    <name type="common">Golden apple snail</name>
    <dbReference type="NCBI Taxonomy" id="400727"/>
    <lineage>
        <taxon>Eukaryota</taxon>
        <taxon>Metazoa</taxon>
        <taxon>Spiralia</taxon>
        <taxon>Lophotrochozoa</taxon>
        <taxon>Mollusca</taxon>
        <taxon>Gastropoda</taxon>
        <taxon>Caenogastropoda</taxon>
        <taxon>Architaenioglossa</taxon>
        <taxon>Ampullarioidea</taxon>
        <taxon>Ampullariidae</taxon>
        <taxon>Pomacea</taxon>
    </lineage>
</organism>
<dbReference type="Gene3D" id="2.120.10.80">
    <property type="entry name" value="Kelch-type beta propeller"/>
    <property type="match status" value="1"/>
</dbReference>
<dbReference type="SMART" id="SM00256">
    <property type="entry name" value="FBOX"/>
    <property type="match status" value="1"/>
</dbReference>
<dbReference type="InterPro" id="IPR052821">
    <property type="entry name" value="F-box_only_SRC"/>
</dbReference>
<dbReference type="InterPro" id="IPR015915">
    <property type="entry name" value="Kelch-typ_b-propeller"/>
</dbReference>
<dbReference type="SUPFAM" id="SSF117281">
    <property type="entry name" value="Kelch motif"/>
    <property type="match status" value="1"/>
</dbReference>
<feature type="compositionally biased region" description="Polar residues" evidence="1">
    <location>
        <begin position="505"/>
        <end position="514"/>
    </location>
</feature>
<dbReference type="PANTHER" id="PTHR46432">
    <property type="entry name" value="F-BOX ONLY PROTEIN 42"/>
    <property type="match status" value="1"/>
</dbReference>
<feature type="compositionally biased region" description="Basic and acidic residues" evidence="1">
    <location>
        <begin position="449"/>
        <end position="463"/>
    </location>
</feature>
<name>A0A2T7PU50_POMCA</name>
<gene>
    <name evidence="3" type="ORF">C0Q70_03947</name>
</gene>
<dbReference type="Gene3D" id="1.20.1280.50">
    <property type="match status" value="1"/>
</dbReference>
<dbReference type="InterPro" id="IPR036047">
    <property type="entry name" value="F-box-like_dom_sf"/>
</dbReference>
<evidence type="ECO:0000256" key="1">
    <source>
        <dbReference type="SAM" id="MobiDB-lite"/>
    </source>
</evidence>
<dbReference type="GO" id="GO:0019005">
    <property type="term" value="C:SCF ubiquitin ligase complex"/>
    <property type="evidence" value="ECO:0007669"/>
    <property type="project" value="TreeGrafter"/>
</dbReference>
<feature type="region of interest" description="Disordered" evidence="1">
    <location>
        <begin position="424"/>
        <end position="482"/>
    </location>
</feature>
<dbReference type="STRING" id="400727.A0A2T7PU50"/>
<reference evidence="3 4" key="1">
    <citation type="submission" date="2018-04" db="EMBL/GenBank/DDBJ databases">
        <title>The genome of golden apple snail Pomacea canaliculata provides insight into stress tolerance and invasive adaptation.</title>
        <authorList>
            <person name="Liu C."/>
            <person name="Liu B."/>
            <person name="Ren Y."/>
            <person name="Zhang Y."/>
            <person name="Wang H."/>
            <person name="Li S."/>
            <person name="Jiang F."/>
            <person name="Yin L."/>
            <person name="Zhang G."/>
            <person name="Qian W."/>
            <person name="Fan W."/>
        </authorList>
    </citation>
    <scope>NUCLEOTIDE SEQUENCE [LARGE SCALE GENOMIC DNA]</scope>
    <source>
        <strain evidence="3">SZHN2017</strain>
        <tissue evidence="3">Muscle</tissue>
    </source>
</reference>
<sequence>MDADDMQQESSFGNLPEEILELIFSYLSPYGDFKRAMLVCKLWHRILSDLIAKLRRNFCQMLRIHQMNWSYIQSDGGPSITDRYSHSACYFQQSMYIFGGCTSTNTTFNDLWRFDLATRQWVRPLAMGTYPSPKACASMVVYKDSLVLFGGWSHPTPMPLHQAPRYFSELHMYTPATNRWSQVMAFSNESLHRVAGHSASVVGDLMVVFGGSQDPGTGCNEVQVFDFLELVWKQPSITGKKPKPRYGQSQVTLDRKHILVLGGCGGPNQIFSDLWLLHLSENEEWWWEEILVLNPEWAPPQIWCHPACMVDGSLVVLSRKSKAKVSSNSPTDAQPIILQGNRVWVPPHADPGQLPGPPLYIGVGHHPPVHHAPLMSAFQRNGARNGGNASFGVRGAVVPLAAGGGGAENDNLRAVDQAWNVSAEERGAAQRNAQEVPGPSHEVNGNQQHDYHSSDSDSDRNPDQEVGAHAPRPGFPSVRPNAMHNRQRQLDMLRKHENRLRSRSVGGNSSTNRVHQVRPLDHGPRNPMLIHVLDISQVLTSQTAAWLPVQDLPSQGAPEETIFHSLIEGRGELVLFGGVQRDPNSMQRINSPPSAQSHIVSNGLYMITPTWLKRL</sequence>
<dbReference type="CDD" id="cd22110">
    <property type="entry name" value="F-box_FBXO42"/>
    <property type="match status" value="1"/>
</dbReference>
<evidence type="ECO:0000313" key="4">
    <source>
        <dbReference type="Proteomes" id="UP000245119"/>
    </source>
</evidence>
<accession>A0A2T7PU50</accession>
<keyword evidence="4" id="KW-1185">Reference proteome</keyword>
<comment type="caution">
    <text evidence="3">The sequence shown here is derived from an EMBL/GenBank/DDBJ whole genome shotgun (WGS) entry which is preliminary data.</text>
</comment>
<dbReference type="OrthoDB" id="9973021at2759"/>
<proteinExistence type="predicted"/>
<evidence type="ECO:0000313" key="3">
    <source>
        <dbReference type="EMBL" id="PVD36954.1"/>
    </source>
</evidence>
<evidence type="ECO:0000259" key="2">
    <source>
        <dbReference type="PROSITE" id="PS50181"/>
    </source>
</evidence>